<dbReference type="Pfam" id="PF25905">
    <property type="entry name" value="DUF7961"/>
    <property type="match status" value="1"/>
</dbReference>
<dbReference type="Proteomes" id="UP000216308">
    <property type="component" value="Unassembled WGS sequence"/>
</dbReference>
<keyword evidence="4" id="KW-1185">Reference proteome</keyword>
<accession>A0A256IJX5</accession>
<dbReference type="EMBL" id="NHPJ01000078">
    <property type="protein sequence ID" value="OYR56835.1"/>
    <property type="molecule type" value="Genomic_DNA"/>
</dbReference>
<organism evidence="3 4">
    <name type="scientific">Halorubrum halodurans</name>
    <dbReference type="NCBI Taxonomy" id="1383851"/>
    <lineage>
        <taxon>Archaea</taxon>
        <taxon>Methanobacteriati</taxon>
        <taxon>Methanobacteriota</taxon>
        <taxon>Stenosarchaea group</taxon>
        <taxon>Halobacteria</taxon>
        <taxon>Halobacteriales</taxon>
        <taxon>Haloferacaceae</taxon>
        <taxon>Halorubrum</taxon>
    </lineage>
</organism>
<dbReference type="InterPro" id="IPR058267">
    <property type="entry name" value="DUF7961"/>
</dbReference>
<feature type="region of interest" description="Disordered" evidence="1">
    <location>
        <begin position="123"/>
        <end position="146"/>
    </location>
</feature>
<dbReference type="OrthoDB" id="291960at2157"/>
<feature type="compositionally biased region" description="Basic and acidic residues" evidence="1">
    <location>
        <begin position="137"/>
        <end position="146"/>
    </location>
</feature>
<proteinExistence type="predicted"/>
<sequence>MSTTEPSGIDAAIDGCRPAEIDPIVVDAGDLESTAPEYLREFKSGLAARGYHPATLAVDACFADDCPIAAGEEADRLRGFVRAAAFLGAGRIEVRIDEVADADAVESTLSALAERARREGVEFVRTGDASTDGGVDGSRRGDGTAA</sequence>
<dbReference type="AlphaFoldDB" id="A0A256IJX5"/>
<protein>
    <recommendedName>
        <fullName evidence="2">DUF7961 domain-containing protein</fullName>
    </recommendedName>
</protein>
<comment type="caution">
    <text evidence="3">The sequence shown here is derived from an EMBL/GenBank/DDBJ whole genome shotgun (WGS) entry which is preliminary data.</text>
</comment>
<dbReference type="RefSeq" id="WP_094531532.1">
    <property type="nucleotide sequence ID" value="NZ_NHPJ01000078.1"/>
</dbReference>
<gene>
    <name evidence="3" type="ORF">DJ70_07320</name>
</gene>
<evidence type="ECO:0000313" key="4">
    <source>
        <dbReference type="Proteomes" id="UP000216308"/>
    </source>
</evidence>
<evidence type="ECO:0000256" key="1">
    <source>
        <dbReference type="SAM" id="MobiDB-lite"/>
    </source>
</evidence>
<name>A0A256IJX5_9EURY</name>
<evidence type="ECO:0000259" key="2">
    <source>
        <dbReference type="Pfam" id="PF25905"/>
    </source>
</evidence>
<evidence type="ECO:0000313" key="3">
    <source>
        <dbReference type="EMBL" id="OYR56835.1"/>
    </source>
</evidence>
<reference evidence="3 4" key="1">
    <citation type="journal article" date="2014" name="Front. Microbiol.">
        <title>Population and genomic analysis of the genus Halorubrum.</title>
        <authorList>
            <person name="Fullmer M.S."/>
            <person name="Soucy S.M."/>
            <person name="Swithers K.S."/>
            <person name="Makkay A.M."/>
            <person name="Wheeler R."/>
            <person name="Ventosa A."/>
            <person name="Gogarten J.P."/>
            <person name="Papke R.T."/>
        </authorList>
    </citation>
    <scope>NUCLEOTIDE SEQUENCE [LARGE SCALE GENOMIC DNA]</scope>
    <source>
        <strain evidence="3 4">Cb34</strain>
    </source>
</reference>
<dbReference type="Gene3D" id="3.20.20.150">
    <property type="entry name" value="Divalent-metal-dependent TIM barrel enzymes"/>
    <property type="match status" value="1"/>
</dbReference>
<feature type="domain" description="DUF7961" evidence="2">
    <location>
        <begin position="21"/>
        <end position="123"/>
    </location>
</feature>